<dbReference type="Gene3D" id="3.90.470.20">
    <property type="entry name" value="4'-phosphopantetheinyl transferase domain"/>
    <property type="match status" value="2"/>
</dbReference>
<dbReference type="STRING" id="1123498.VR7878_01727"/>
<feature type="domain" description="4'-phosphopantetheinyl transferase" evidence="2">
    <location>
        <begin position="127"/>
        <end position="198"/>
    </location>
</feature>
<evidence type="ECO:0000313" key="3">
    <source>
        <dbReference type="EMBL" id="SJN56348.1"/>
    </source>
</evidence>
<dbReference type="GO" id="GO:0000287">
    <property type="term" value="F:magnesium ion binding"/>
    <property type="evidence" value="ECO:0007669"/>
    <property type="project" value="InterPro"/>
</dbReference>
<dbReference type="RefSeq" id="WP_077335331.1">
    <property type="nucleotide sequence ID" value="NZ_FULE01000025.1"/>
</dbReference>
<dbReference type="AlphaFoldDB" id="A0A1R4LIL1"/>
<dbReference type="InterPro" id="IPR008278">
    <property type="entry name" value="4-PPantetheinyl_Trfase_dom"/>
</dbReference>
<dbReference type="GO" id="GO:0008897">
    <property type="term" value="F:holo-[acyl-carrier-protein] synthase activity"/>
    <property type="evidence" value="ECO:0007669"/>
    <property type="project" value="InterPro"/>
</dbReference>
<accession>A0A1R4LIL1</accession>
<evidence type="ECO:0000256" key="1">
    <source>
        <dbReference type="ARBA" id="ARBA00022679"/>
    </source>
</evidence>
<name>A0A1R4LIL1_VIBR1</name>
<evidence type="ECO:0000259" key="2">
    <source>
        <dbReference type="Pfam" id="PF01648"/>
    </source>
</evidence>
<dbReference type="Proteomes" id="UP000188276">
    <property type="component" value="Unassembled WGS sequence"/>
</dbReference>
<dbReference type="Pfam" id="PF01648">
    <property type="entry name" value="ACPS"/>
    <property type="match status" value="1"/>
</dbReference>
<keyword evidence="4" id="KW-1185">Reference proteome</keyword>
<dbReference type="SUPFAM" id="SSF56214">
    <property type="entry name" value="4'-phosphopantetheinyl transferase"/>
    <property type="match status" value="1"/>
</dbReference>
<organism evidence="3 4">
    <name type="scientific">Vibrio ruber (strain DSM 16370 / JCM 11486 / BCRC 17186 / CECT 7878 / LMG 23124 / VR1)</name>
    <dbReference type="NCBI Taxonomy" id="1123498"/>
    <lineage>
        <taxon>Bacteria</taxon>
        <taxon>Pseudomonadati</taxon>
        <taxon>Pseudomonadota</taxon>
        <taxon>Gammaproteobacteria</taxon>
        <taxon>Vibrionales</taxon>
        <taxon>Vibrionaceae</taxon>
        <taxon>Vibrio</taxon>
    </lineage>
</organism>
<evidence type="ECO:0000313" key="4">
    <source>
        <dbReference type="Proteomes" id="UP000188276"/>
    </source>
</evidence>
<reference evidence="4" key="1">
    <citation type="submission" date="2017-02" db="EMBL/GenBank/DDBJ databases">
        <authorList>
            <person name="Rodrigo-Torres L."/>
            <person name="Arahal R.D."/>
            <person name="Lucena T."/>
        </authorList>
    </citation>
    <scope>NUCLEOTIDE SEQUENCE [LARGE SCALE GENOMIC DNA]</scope>
    <source>
        <strain evidence="4">CECT 7878</strain>
    </source>
</reference>
<proteinExistence type="predicted"/>
<protein>
    <recommendedName>
        <fullName evidence="2">4'-phosphopantetheinyl transferase domain-containing protein</fullName>
    </recommendedName>
</protein>
<gene>
    <name evidence="3" type="ORF">VR7878_01727</name>
</gene>
<dbReference type="OrthoDB" id="5864005at2"/>
<sequence>MAINSEDNRHITSRWLSAGTDEPRLMIAQACLDGCTTMADMRSQVRQQARRQTKQWLNHVWSPSSSDLAAQTRTIVAQKTKCFEFNIIYTQQGQPLAVHPDFGVRGVSVSHSGIWYAIATAARQTLGIDLQCYRHFGSSARQWAFTAEERTQSIPLLCAIWAVREAFLKSHGVGLPHLLQTIDIDWQQQRVSNLSANLDERMFGLFYGLYWVCAICYCPTKDYPEKNYPEENYPPRLDVTTLSTSVPVTMLSGRSA</sequence>
<dbReference type="EMBL" id="FULE01000025">
    <property type="protein sequence ID" value="SJN56348.1"/>
    <property type="molecule type" value="Genomic_DNA"/>
</dbReference>
<dbReference type="InterPro" id="IPR037143">
    <property type="entry name" value="4-PPantetheinyl_Trfase_dom_sf"/>
</dbReference>
<keyword evidence="1" id="KW-0808">Transferase</keyword>